<keyword evidence="15" id="KW-0460">Magnesium</keyword>
<evidence type="ECO:0000256" key="11">
    <source>
        <dbReference type="ARBA" id="ARBA00023242"/>
    </source>
</evidence>
<dbReference type="PROSITE" id="PS01351">
    <property type="entry name" value="MAPK"/>
    <property type="match status" value="1"/>
</dbReference>
<dbReference type="InterPro" id="IPR036638">
    <property type="entry name" value="HLH_DNA-bd_sf"/>
</dbReference>
<evidence type="ECO:0000256" key="1">
    <source>
        <dbReference type="ARBA" id="ARBA00004123"/>
    </source>
</evidence>
<keyword evidence="3 15" id="KW-0723">Serine/threonine-protein kinase</keyword>
<dbReference type="Gene3D" id="4.10.280.10">
    <property type="entry name" value="Helix-loop-helix DNA-binding domain"/>
    <property type="match status" value="1"/>
</dbReference>
<feature type="region of interest" description="Disordered" evidence="16">
    <location>
        <begin position="600"/>
        <end position="622"/>
    </location>
</feature>
<dbReference type="InterPro" id="IPR017441">
    <property type="entry name" value="Protein_kinase_ATP_BS"/>
</dbReference>
<accession>A0AAV2T8P5</accession>
<dbReference type="Gene3D" id="3.30.200.20">
    <property type="entry name" value="Phosphorylase Kinase, domain 1"/>
    <property type="match status" value="1"/>
</dbReference>
<evidence type="ECO:0000313" key="20">
    <source>
        <dbReference type="Proteomes" id="UP001497525"/>
    </source>
</evidence>
<feature type="region of interest" description="Disordered" evidence="16">
    <location>
        <begin position="675"/>
        <end position="695"/>
    </location>
</feature>
<dbReference type="Pfam" id="PF00010">
    <property type="entry name" value="HLH"/>
    <property type="match status" value="1"/>
</dbReference>
<keyword evidence="6 15" id="KW-0418">Kinase</keyword>
<feature type="domain" description="Protein kinase" evidence="17">
    <location>
        <begin position="14"/>
        <end position="319"/>
    </location>
</feature>
<name>A0AAV2T8P5_CALDB</name>
<comment type="subcellular location">
    <subcellularLocation>
        <location evidence="1">Nucleus</location>
    </subcellularLocation>
</comment>
<feature type="compositionally biased region" description="Polar residues" evidence="16">
    <location>
        <begin position="378"/>
        <end position="398"/>
    </location>
</feature>
<dbReference type="GO" id="GO:0005524">
    <property type="term" value="F:ATP binding"/>
    <property type="evidence" value="ECO:0007669"/>
    <property type="project" value="UniProtKB-UniRule"/>
</dbReference>
<feature type="region of interest" description="Disordered" evidence="16">
    <location>
        <begin position="378"/>
        <end position="408"/>
    </location>
</feature>
<evidence type="ECO:0000256" key="6">
    <source>
        <dbReference type="ARBA" id="ARBA00022777"/>
    </source>
</evidence>
<keyword evidence="9" id="KW-0238">DNA-binding</keyword>
<evidence type="ECO:0000256" key="14">
    <source>
        <dbReference type="PROSITE-ProRule" id="PRU10141"/>
    </source>
</evidence>
<keyword evidence="5 14" id="KW-0547">Nucleotide-binding</keyword>
<evidence type="ECO:0000256" key="13">
    <source>
        <dbReference type="ARBA" id="ARBA00048312"/>
    </source>
</evidence>
<dbReference type="InterPro" id="IPR050117">
    <property type="entry name" value="MAPK"/>
</dbReference>
<evidence type="ECO:0000256" key="15">
    <source>
        <dbReference type="RuleBase" id="RU361165"/>
    </source>
</evidence>
<evidence type="ECO:0000259" key="17">
    <source>
        <dbReference type="PROSITE" id="PS50011"/>
    </source>
</evidence>
<feature type="compositionally biased region" description="Basic and acidic residues" evidence="16">
    <location>
        <begin position="430"/>
        <end position="442"/>
    </location>
</feature>
<dbReference type="InterPro" id="IPR000719">
    <property type="entry name" value="Prot_kinase_dom"/>
</dbReference>
<keyword evidence="10" id="KW-0804">Transcription</keyword>
<dbReference type="InterPro" id="IPR003527">
    <property type="entry name" value="MAP_kinase_CS"/>
</dbReference>
<evidence type="ECO:0000259" key="18">
    <source>
        <dbReference type="PROSITE" id="PS50888"/>
    </source>
</evidence>
<comment type="cofactor">
    <cofactor evidence="15">
        <name>Mg(2+)</name>
        <dbReference type="ChEBI" id="CHEBI:18420"/>
    </cofactor>
</comment>
<feature type="domain" description="BHLH" evidence="18">
    <location>
        <begin position="616"/>
        <end position="668"/>
    </location>
</feature>
<feature type="region of interest" description="Disordered" evidence="16">
    <location>
        <begin position="430"/>
        <end position="449"/>
    </location>
</feature>
<dbReference type="PROSITE" id="PS00108">
    <property type="entry name" value="PROTEIN_KINASE_ST"/>
    <property type="match status" value="1"/>
</dbReference>
<evidence type="ECO:0000256" key="7">
    <source>
        <dbReference type="ARBA" id="ARBA00022840"/>
    </source>
</evidence>
<dbReference type="EC" id="2.7.11.24" evidence="2 15"/>
<evidence type="ECO:0000256" key="12">
    <source>
        <dbReference type="ARBA" id="ARBA00047592"/>
    </source>
</evidence>
<evidence type="ECO:0000256" key="8">
    <source>
        <dbReference type="ARBA" id="ARBA00023015"/>
    </source>
</evidence>
<dbReference type="Proteomes" id="UP001497525">
    <property type="component" value="Unassembled WGS sequence"/>
</dbReference>
<comment type="catalytic activity">
    <reaction evidence="12 15">
        <text>L-threonyl-[protein] + ATP = O-phospho-L-threonyl-[protein] + ADP + H(+)</text>
        <dbReference type="Rhea" id="RHEA:46608"/>
        <dbReference type="Rhea" id="RHEA-COMP:11060"/>
        <dbReference type="Rhea" id="RHEA-COMP:11605"/>
        <dbReference type="ChEBI" id="CHEBI:15378"/>
        <dbReference type="ChEBI" id="CHEBI:30013"/>
        <dbReference type="ChEBI" id="CHEBI:30616"/>
        <dbReference type="ChEBI" id="CHEBI:61977"/>
        <dbReference type="ChEBI" id="CHEBI:456216"/>
        <dbReference type="EC" id="2.7.11.24"/>
    </reaction>
</comment>
<evidence type="ECO:0000313" key="19">
    <source>
        <dbReference type="EMBL" id="CAL5132404.1"/>
    </source>
</evidence>
<dbReference type="InterPro" id="IPR011009">
    <property type="entry name" value="Kinase-like_dom_sf"/>
</dbReference>
<evidence type="ECO:0000256" key="3">
    <source>
        <dbReference type="ARBA" id="ARBA00022527"/>
    </source>
</evidence>
<dbReference type="PROSITE" id="PS50888">
    <property type="entry name" value="BHLH"/>
    <property type="match status" value="1"/>
</dbReference>
<keyword evidence="11" id="KW-0539">Nucleus</keyword>
<comment type="catalytic activity">
    <reaction evidence="13">
        <text>L-seryl-[protein] + ATP = O-phospho-L-seryl-[protein] + ADP + H(+)</text>
        <dbReference type="Rhea" id="RHEA:17989"/>
        <dbReference type="Rhea" id="RHEA-COMP:9863"/>
        <dbReference type="Rhea" id="RHEA-COMP:11604"/>
        <dbReference type="ChEBI" id="CHEBI:15378"/>
        <dbReference type="ChEBI" id="CHEBI:29999"/>
        <dbReference type="ChEBI" id="CHEBI:30616"/>
        <dbReference type="ChEBI" id="CHEBI:83421"/>
        <dbReference type="ChEBI" id="CHEBI:456216"/>
        <dbReference type="EC" id="2.7.11.24"/>
    </reaction>
</comment>
<keyword evidence="4 15" id="KW-0808">Transferase</keyword>
<organism evidence="19 20">
    <name type="scientific">Calicophoron daubneyi</name>
    <name type="common">Rumen fluke</name>
    <name type="synonym">Paramphistomum daubneyi</name>
    <dbReference type="NCBI Taxonomy" id="300641"/>
    <lineage>
        <taxon>Eukaryota</taxon>
        <taxon>Metazoa</taxon>
        <taxon>Spiralia</taxon>
        <taxon>Lophotrochozoa</taxon>
        <taxon>Platyhelminthes</taxon>
        <taxon>Trematoda</taxon>
        <taxon>Digenea</taxon>
        <taxon>Plagiorchiida</taxon>
        <taxon>Pronocephalata</taxon>
        <taxon>Paramphistomoidea</taxon>
        <taxon>Paramphistomidae</taxon>
        <taxon>Calicophoron</taxon>
    </lineage>
</organism>
<comment type="activity regulation">
    <text evidence="15">Activated by threonine and tyrosine phosphorylation.</text>
</comment>
<dbReference type="Pfam" id="PF00069">
    <property type="entry name" value="Pkinase"/>
    <property type="match status" value="1"/>
</dbReference>
<dbReference type="InterPro" id="IPR008271">
    <property type="entry name" value="Ser/Thr_kinase_AS"/>
</dbReference>
<dbReference type="EMBL" id="CAXLJL010000123">
    <property type="protein sequence ID" value="CAL5132404.1"/>
    <property type="molecule type" value="Genomic_DNA"/>
</dbReference>
<dbReference type="PANTHER" id="PTHR24055">
    <property type="entry name" value="MITOGEN-ACTIVATED PROTEIN KINASE"/>
    <property type="match status" value="1"/>
</dbReference>
<dbReference type="SUPFAM" id="SSF56112">
    <property type="entry name" value="Protein kinase-like (PK-like)"/>
    <property type="match status" value="1"/>
</dbReference>
<sequence length="940" mass="105978">MMEIEVEPVVLKHYEIQKRLGKGAYGIVWKAKNKRNGVTVALKKIFDAFRNQTDAQRTFREISFLQEFAGHPNIIRLLNVIRADNDKDIYLVFEYMETDLNNCIKKGDILKEVHKKYIFYQLLRAVKFIHSANVIHRDLKPSNVLLDSDCLAKLCDFGLTRSLSGISYGNGDGTRAFADGPEDAGDPGLTEYVATRWYRAPEILLASNRYTKFVDMWSLGCILGEMLAEKPLFPGTSTINQIERIVAVVPRPSAEDIACLHSDYGVSVLERALQKPSSTLESLFPHNVDKEGFDLVSKLLQLNPNKRPTVDEAIRHPYVQRFRDPASEIIMGHVVTPPLSDDRQLSVSDYRTKLYEIILEKKAQRRIRRLMRFAEMAQTEQEVEQTQPSSKYQPTPSRSPEVKKKATEANDAVYADRYYRKSPEKATRKGVEFVKVSPKPDPKQTNNQDSYFTQYRSNKAADAYVNPYSNPRKQILVDPYWSTANGSHYNRSTYVKRSDKNEKPGVEDSKMVSNVYSHNGQSTQKSMSYSRGLDNPVILRDYSSKPDMTRKFNQSSANLLRSYLSADRLSASTGQLGSHIRTVPAATLEKRMTSTMLLTSNGKRRGRKPGLNSTVAQRSAANARERSRMRVLSGAFVELKGALPWVPKDTKLSKLDTLKLAAGYIAYLRRILDTSSDSDDNPNESDSVQQTTSTSNPLQLLSLVAQTAQNSKQFFESERTVTGRFPVSDTVSNFTDQRLDCSANLTSPYFTLSSTPSYANRMRIGESKEIQFGSSLSSHSTQSFASHRDSSVTDSAMPYEDPNYIKDSCNFMPREASCSTLRQSEDTSRPVAGINVQNFVPPYEQDTVLNTELSRLLRPSIEAAWNHRPETRMYCAAVDEKSSRFPDSVEFQPGSLGCDLSSITCQQKLINGLNQSDAFSIKAWNPTPSFSCLDRTVFFP</sequence>
<dbReference type="SMART" id="SM00220">
    <property type="entry name" value="S_TKc"/>
    <property type="match status" value="1"/>
</dbReference>
<dbReference type="CDD" id="cd07852">
    <property type="entry name" value="STKc_MAPK15-like"/>
    <property type="match status" value="1"/>
</dbReference>
<keyword evidence="8" id="KW-0805">Transcription regulation</keyword>
<dbReference type="SMART" id="SM00353">
    <property type="entry name" value="HLH"/>
    <property type="match status" value="1"/>
</dbReference>
<dbReference type="AlphaFoldDB" id="A0AAV2T8P5"/>
<feature type="compositionally biased region" description="Polar residues" evidence="16">
    <location>
        <begin position="611"/>
        <end position="620"/>
    </location>
</feature>
<dbReference type="FunFam" id="1.10.510.10:FF:000238">
    <property type="entry name" value="Mitogen-activated protein kinase"/>
    <property type="match status" value="1"/>
</dbReference>
<reference evidence="19" key="1">
    <citation type="submission" date="2024-06" db="EMBL/GenBank/DDBJ databases">
        <authorList>
            <person name="Liu X."/>
            <person name="Lenzi L."/>
            <person name="Haldenby T S."/>
            <person name="Uol C."/>
        </authorList>
    </citation>
    <scope>NUCLEOTIDE SEQUENCE</scope>
</reference>
<evidence type="ECO:0000256" key="16">
    <source>
        <dbReference type="SAM" id="MobiDB-lite"/>
    </source>
</evidence>
<keyword evidence="7 14" id="KW-0067">ATP-binding</keyword>
<dbReference type="CDD" id="cd11423">
    <property type="entry name" value="bHLH_TS_musculin_like"/>
    <property type="match status" value="1"/>
</dbReference>
<dbReference type="FunFam" id="3.30.200.20:FF:000166">
    <property type="entry name" value="Mitogen-activated protein kinase"/>
    <property type="match status" value="1"/>
</dbReference>
<dbReference type="InterPro" id="IPR011598">
    <property type="entry name" value="bHLH_dom"/>
</dbReference>
<dbReference type="Gene3D" id="1.10.510.10">
    <property type="entry name" value="Transferase(Phosphotransferase) domain 1"/>
    <property type="match status" value="1"/>
</dbReference>
<dbReference type="FunFam" id="4.10.280.10:FF:000010">
    <property type="entry name" value="Scleraxis bHLH transcription factor"/>
    <property type="match status" value="1"/>
</dbReference>
<dbReference type="GO" id="GO:0003677">
    <property type="term" value="F:DNA binding"/>
    <property type="evidence" value="ECO:0007669"/>
    <property type="project" value="UniProtKB-KW"/>
</dbReference>
<feature type="binding site" evidence="14">
    <location>
        <position position="43"/>
    </location>
    <ligand>
        <name>ATP</name>
        <dbReference type="ChEBI" id="CHEBI:30616"/>
    </ligand>
</feature>
<evidence type="ECO:0000256" key="2">
    <source>
        <dbReference type="ARBA" id="ARBA00012411"/>
    </source>
</evidence>
<dbReference type="PROSITE" id="PS00107">
    <property type="entry name" value="PROTEIN_KINASE_ATP"/>
    <property type="match status" value="1"/>
</dbReference>
<dbReference type="PROSITE" id="PS50011">
    <property type="entry name" value="PROTEIN_KINASE_DOM"/>
    <property type="match status" value="1"/>
</dbReference>
<dbReference type="GO" id="GO:0005634">
    <property type="term" value="C:nucleus"/>
    <property type="evidence" value="ECO:0007669"/>
    <property type="project" value="UniProtKB-SubCell"/>
</dbReference>
<proteinExistence type="inferred from homology"/>
<dbReference type="GO" id="GO:0004707">
    <property type="term" value="F:MAP kinase activity"/>
    <property type="evidence" value="ECO:0007669"/>
    <property type="project" value="UniProtKB-EC"/>
</dbReference>
<comment type="similarity">
    <text evidence="15">Belongs to the protein kinase superfamily. Ser/Thr protein kinase family. MAP kinase subfamily.</text>
</comment>
<protein>
    <recommendedName>
        <fullName evidence="2 15">Mitogen-activated protein kinase</fullName>
        <ecNumber evidence="2 15">2.7.11.24</ecNumber>
    </recommendedName>
</protein>
<evidence type="ECO:0000256" key="9">
    <source>
        <dbReference type="ARBA" id="ARBA00023125"/>
    </source>
</evidence>
<dbReference type="GO" id="GO:0046983">
    <property type="term" value="F:protein dimerization activity"/>
    <property type="evidence" value="ECO:0007669"/>
    <property type="project" value="InterPro"/>
</dbReference>
<comment type="caution">
    <text evidence="19">The sequence shown here is derived from an EMBL/GenBank/DDBJ whole genome shotgun (WGS) entry which is preliminary data.</text>
</comment>
<gene>
    <name evidence="19" type="ORF">CDAUBV1_LOCUS5233</name>
</gene>
<evidence type="ECO:0000256" key="10">
    <source>
        <dbReference type="ARBA" id="ARBA00023163"/>
    </source>
</evidence>
<evidence type="ECO:0000256" key="5">
    <source>
        <dbReference type="ARBA" id="ARBA00022741"/>
    </source>
</evidence>
<dbReference type="SUPFAM" id="SSF47459">
    <property type="entry name" value="HLH, helix-loop-helix DNA-binding domain"/>
    <property type="match status" value="1"/>
</dbReference>
<evidence type="ECO:0000256" key="4">
    <source>
        <dbReference type="ARBA" id="ARBA00022679"/>
    </source>
</evidence>